<dbReference type="GO" id="GO:0016459">
    <property type="term" value="C:myosin complex"/>
    <property type="evidence" value="ECO:0007669"/>
    <property type="project" value="InterPro"/>
</dbReference>
<dbReference type="PROSITE" id="PS51757">
    <property type="entry name" value="TH1"/>
    <property type="match status" value="1"/>
</dbReference>
<dbReference type="GO" id="GO:0003774">
    <property type="term" value="F:cytoskeletal motor activity"/>
    <property type="evidence" value="ECO:0007669"/>
    <property type="project" value="InterPro"/>
</dbReference>
<name>A0AAV8WIJ4_9CUCU</name>
<dbReference type="Pfam" id="PF06017">
    <property type="entry name" value="Myosin_TH1"/>
    <property type="match status" value="1"/>
</dbReference>
<dbReference type="InterPro" id="IPR010926">
    <property type="entry name" value="Myosin_TH1"/>
</dbReference>
<evidence type="ECO:0000313" key="2">
    <source>
        <dbReference type="EMBL" id="KAJ8926329.1"/>
    </source>
</evidence>
<comment type="caution">
    <text evidence="2">The sequence shown here is derived from an EMBL/GenBank/DDBJ whole genome shotgun (WGS) entry which is preliminary data.</text>
</comment>
<sequence length="110" mass="12900">MAYSTSVVKYDRHGYKPRERILIISKQNLHVLECKGTSIKQKHCLPLKSLSFVVSPENDKLLLVQIPEDFIKKDKVISNVKFKTICLRQSVSVCYSIFILRETLFWKYHV</sequence>
<reference evidence="2" key="1">
    <citation type="journal article" date="2023" name="Insect Mol. Biol.">
        <title>Genome sequencing provides insights into the evolution of gene families encoding plant cell wall-degrading enzymes in longhorned beetles.</title>
        <authorList>
            <person name="Shin N.R."/>
            <person name="Okamura Y."/>
            <person name="Kirsch R."/>
            <person name="Pauchet Y."/>
        </authorList>
    </citation>
    <scope>NUCLEOTIDE SEQUENCE</scope>
    <source>
        <strain evidence="2">RBIC_L_NR</strain>
    </source>
</reference>
<proteinExistence type="predicted"/>
<keyword evidence="3" id="KW-1185">Reference proteome</keyword>
<feature type="domain" description="TH1" evidence="1">
    <location>
        <begin position="1"/>
        <end position="110"/>
    </location>
</feature>
<dbReference type="AlphaFoldDB" id="A0AAV8WIJ4"/>
<evidence type="ECO:0000259" key="1">
    <source>
        <dbReference type="PROSITE" id="PS51757"/>
    </source>
</evidence>
<protein>
    <recommendedName>
        <fullName evidence="1">TH1 domain-containing protein</fullName>
    </recommendedName>
</protein>
<gene>
    <name evidence="2" type="ORF">NQ314_021314</name>
</gene>
<dbReference type="Proteomes" id="UP001162156">
    <property type="component" value="Unassembled WGS sequence"/>
</dbReference>
<dbReference type="EMBL" id="JANEYF010005926">
    <property type="protein sequence ID" value="KAJ8926329.1"/>
    <property type="molecule type" value="Genomic_DNA"/>
</dbReference>
<evidence type="ECO:0000313" key="3">
    <source>
        <dbReference type="Proteomes" id="UP001162156"/>
    </source>
</evidence>
<organism evidence="2 3">
    <name type="scientific">Rhamnusium bicolor</name>
    <dbReference type="NCBI Taxonomy" id="1586634"/>
    <lineage>
        <taxon>Eukaryota</taxon>
        <taxon>Metazoa</taxon>
        <taxon>Ecdysozoa</taxon>
        <taxon>Arthropoda</taxon>
        <taxon>Hexapoda</taxon>
        <taxon>Insecta</taxon>
        <taxon>Pterygota</taxon>
        <taxon>Neoptera</taxon>
        <taxon>Endopterygota</taxon>
        <taxon>Coleoptera</taxon>
        <taxon>Polyphaga</taxon>
        <taxon>Cucujiformia</taxon>
        <taxon>Chrysomeloidea</taxon>
        <taxon>Cerambycidae</taxon>
        <taxon>Lepturinae</taxon>
        <taxon>Rhagiini</taxon>
        <taxon>Rhamnusium</taxon>
    </lineage>
</organism>
<accession>A0AAV8WIJ4</accession>